<keyword evidence="3" id="KW-1185">Reference proteome</keyword>
<organism evidence="2 3">
    <name type="scientific">Thalassiosira oceanica</name>
    <name type="common">Marine diatom</name>
    <dbReference type="NCBI Taxonomy" id="159749"/>
    <lineage>
        <taxon>Eukaryota</taxon>
        <taxon>Sar</taxon>
        <taxon>Stramenopiles</taxon>
        <taxon>Ochrophyta</taxon>
        <taxon>Bacillariophyta</taxon>
        <taxon>Coscinodiscophyceae</taxon>
        <taxon>Thalassiosirophycidae</taxon>
        <taxon>Thalassiosirales</taxon>
        <taxon>Thalassiosiraceae</taxon>
        <taxon>Thalassiosira</taxon>
    </lineage>
</organism>
<feature type="region of interest" description="Disordered" evidence="1">
    <location>
        <begin position="250"/>
        <end position="273"/>
    </location>
</feature>
<evidence type="ECO:0000313" key="3">
    <source>
        <dbReference type="Proteomes" id="UP000266841"/>
    </source>
</evidence>
<reference evidence="2 3" key="1">
    <citation type="journal article" date="2012" name="Genome Biol.">
        <title>Genome and low-iron response of an oceanic diatom adapted to chronic iron limitation.</title>
        <authorList>
            <person name="Lommer M."/>
            <person name="Specht M."/>
            <person name="Roy A.S."/>
            <person name="Kraemer L."/>
            <person name="Andreson R."/>
            <person name="Gutowska M.A."/>
            <person name="Wolf J."/>
            <person name="Bergner S.V."/>
            <person name="Schilhabel M.B."/>
            <person name="Klostermeier U.C."/>
            <person name="Beiko R.G."/>
            <person name="Rosenstiel P."/>
            <person name="Hippler M."/>
            <person name="Laroche J."/>
        </authorList>
    </citation>
    <scope>NUCLEOTIDE SEQUENCE [LARGE SCALE GENOMIC DNA]</scope>
    <source>
        <strain evidence="2 3">CCMP1005</strain>
    </source>
</reference>
<feature type="compositionally biased region" description="Basic and acidic residues" evidence="1">
    <location>
        <begin position="7"/>
        <end position="21"/>
    </location>
</feature>
<feature type="region of interest" description="Disordered" evidence="1">
    <location>
        <begin position="1"/>
        <end position="55"/>
    </location>
</feature>
<dbReference type="EMBL" id="AGNL01045744">
    <property type="protein sequence ID" value="EJK48523.1"/>
    <property type="molecule type" value="Genomic_DNA"/>
</dbReference>
<dbReference type="eggNOG" id="ENOG502RXTR">
    <property type="taxonomic scope" value="Eukaryota"/>
</dbReference>
<dbReference type="Proteomes" id="UP000266841">
    <property type="component" value="Unassembled WGS sequence"/>
</dbReference>
<feature type="region of interest" description="Disordered" evidence="1">
    <location>
        <begin position="176"/>
        <end position="198"/>
    </location>
</feature>
<comment type="caution">
    <text evidence="2">The sequence shown here is derived from an EMBL/GenBank/DDBJ whole genome shotgun (WGS) entry which is preliminary data.</text>
</comment>
<feature type="compositionally biased region" description="Acidic residues" evidence="1">
    <location>
        <begin position="250"/>
        <end position="272"/>
    </location>
</feature>
<feature type="compositionally biased region" description="Acidic residues" evidence="1">
    <location>
        <begin position="33"/>
        <end position="52"/>
    </location>
</feature>
<dbReference type="OrthoDB" id="9987187at2759"/>
<sequence length="325" mass="36257">QVQARQVRPDGRQEVRGEGRSRPRRGGGTFPKEEEEEEEEEEPEEPDTEPETDVVPCPILNKKRCTKAAHCGWSKGLAKCGYIMGDDVAPTTSTTTTTTTTSTTTTTTAATAPATLPGYIHPYYPDLSSGICLRDGKHASVPDPTSLPLYGSLSECCRHPVLDTKYCRKNSYSRFPTASEKDDADASPPEEDEEATDAVRHPFYPDYFAGLCKNDGNQVSSEPDLFDDLEGCCSLKYLVYNDCMSRSVTSEEDDADAFPPEDDEVREEEETTDDVRHPFYPDYFAGLCKNDGDHFSWEPDLFDDLEECCSVKWMTYVECMSKSVT</sequence>
<dbReference type="AlphaFoldDB" id="K0R5G6"/>
<name>K0R5G6_THAOC</name>
<proteinExistence type="predicted"/>
<accession>K0R5G6</accession>
<evidence type="ECO:0000313" key="2">
    <source>
        <dbReference type="EMBL" id="EJK48523.1"/>
    </source>
</evidence>
<evidence type="ECO:0000256" key="1">
    <source>
        <dbReference type="SAM" id="MobiDB-lite"/>
    </source>
</evidence>
<feature type="compositionally biased region" description="Acidic residues" evidence="1">
    <location>
        <begin position="182"/>
        <end position="196"/>
    </location>
</feature>
<gene>
    <name evidence="2" type="ORF">THAOC_32671</name>
</gene>
<protein>
    <submittedName>
        <fullName evidence="2">Uncharacterized protein</fullName>
    </submittedName>
</protein>
<feature type="non-terminal residue" evidence="2">
    <location>
        <position position="1"/>
    </location>
</feature>